<evidence type="ECO:0000313" key="2">
    <source>
        <dbReference type="EMBL" id="KIE09876.1"/>
    </source>
</evidence>
<dbReference type="EMBL" id="JHEG02000053">
    <property type="protein sequence ID" value="KIE09876.1"/>
    <property type="molecule type" value="Genomic_DNA"/>
</dbReference>
<accession>A0A0C1NB06</accession>
<reference evidence="2" key="1">
    <citation type="journal article" date="2015" name="Genome Announc.">
        <title>Draft Genome Sequence of Tolypothrix boutellei Strain VB521301.</title>
        <authorList>
            <person name="Chandrababunaidu M.M."/>
            <person name="Singh D."/>
            <person name="Sen D."/>
            <person name="Bhan S."/>
            <person name="Das S."/>
            <person name="Gupta A."/>
            <person name="Adhikary S.P."/>
            <person name="Tripathy S."/>
        </authorList>
    </citation>
    <scope>NUCLEOTIDE SEQUENCE</scope>
    <source>
        <strain evidence="2">VB521301</strain>
    </source>
</reference>
<sequence>MNTLELKPGQKIGVFYYNDRRGSKAAIEEVAKVSPTGYVTLKNGKRYTPKGKEVGDERLSPPRLCSVEEAQSIIQKAEDKQRQREAERQAYLASPQGKRDAAVNESVRSAIATLNSLGWYSDIDGEMDVLESELKQKIKAYLERHEPI</sequence>
<dbReference type="OrthoDB" id="489720at2"/>
<protein>
    <submittedName>
        <fullName evidence="2">Uncharacterized protein</fullName>
    </submittedName>
</protein>
<feature type="compositionally biased region" description="Basic and acidic residues" evidence="1">
    <location>
        <begin position="76"/>
        <end position="88"/>
    </location>
</feature>
<gene>
    <name evidence="2" type="ORF">DA73_0224340</name>
</gene>
<feature type="region of interest" description="Disordered" evidence="1">
    <location>
        <begin position="75"/>
        <end position="102"/>
    </location>
</feature>
<dbReference type="STRING" id="1479485.DA73_0224340"/>
<organism evidence="2">
    <name type="scientific">Tolypothrix bouteillei VB521301</name>
    <dbReference type="NCBI Taxonomy" id="1479485"/>
    <lineage>
        <taxon>Bacteria</taxon>
        <taxon>Bacillati</taxon>
        <taxon>Cyanobacteriota</taxon>
        <taxon>Cyanophyceae</taxon>
        <taxon>Nostocales</taxon>
        <taxon>Tolypothrichaceae</taxon>
        <taxon>Tolypothrix</taxon>
    </lineage>
</organism>
<evidence type="ECO:0000256" key="1">
    <source>
        <dbReference type="SAM" id="MobiDB-lite"/>
    </source>
</evidence>
<proteinExistence type="predicted"/>
<comment type="caution">
    <text evidence="2">The sequence shown here is derived from an EMBL/GenBank/DDBJ whole genome shotgun (WGS) entry which is preliminary data.</text>
</comment>
<dbReference type="AlphaFoldDB" id="A0A0C1NB06"/>
<name>A0A0C1NB06_9CYAN</name>